<dbReference type="OrthoDB" id="2188983at2759"/>
<sequence length="256" mass="30622">MEKEKITTKKYNSPVEFMKDYTELFEEQLRTPKKIMLKEIEYFNEFEEALLNYTIKISSKDKLDIEFYEEIENILDTIRSKTYYDLDFYELSVLQYIKGIAFLLDRLDTEVKEGNFDNVELLYYFCDLNIDLTESLAAFIEKDLINLENLKKIKWAQYQKLLNRINLKLQEDKTFIITSNNELKKRYSPSDELLGQSRIRNYLLSDCIKIIVKRSKKTNEEKYFFITTLISEFLTEDIGSEEDIAALKEYSNQMLL</sequence>
<keyword evidence="2" id="KW-1185">Reference proteome</keyword>
<dbReference type="HOGENOM" id="CLU_090707_0_0_1"/>
<name>R0MQR8_NOSB1</name>
<evidence type="ECO:0000313" key="1">
    <source>
        <dbReference type="EMBL" id="EOB15238.1"/>
    </source>
</evidence>
<reference evidence="1 2" key="1">
    <citation type="journal article" date="2013" name="BMC Genomics">
        <title>Comparative genomics of parasitic silkworm microsporidia reveal an association between genome expansion and host adaptation.</title>
        <authorList>
            <person name="Pan G."/>
            <person name="Xu J."/>
            <person name="Li T."/>
            <person name="Xia Q."/>
            <person name="Liu S.L."/>
            <person name="Zhang G."/>
            <person name="Li S."/>
            <person name="Li C."/>
            <person name="Liu H."/>
            <person name="Yang L."/>
            <person name="Liu T."/>
            <person name="Zhang X."/>
            <person name="Wu Z."/>
            <person name="Fan W."/>
            <person name="Dang X."/>
            <person name="Xiang H."/>
            <person name="Tao M."/>
            <person name="Li Y."/>
            <person name="Hu J."/>
            <person name="Li Z."/>
            <person name="Lin L."/>
            <person name="Luo J."/>
            <person name="Geng L."/>
            <person name="Wang L."/>
            <person name="Long M."/>
            <person name="Wan Y."/>
            <person name="He N."/>
            <person name="Zhang Z."/>
            <person name="Lu C."/>
            <person name="Keeling P.J."/>
            <person name="Wang J."/>
            <person name="Xiang Z."/>
            <person name="Zhou Z."/>
        </authorList>
    </citation>
    <scope>NUCLEOTIDE SEQUENCE [LARGE SCALE GENOMIC DNA]</scope>
    <source>
        <strain evidence="2">CQ1 / CVCC 102059</strain>
    </source>
</reference>
<dbReference type="EMBL" id="KB908915">
    <property type="protein sequence ID" value="EOB15238.1"/>
    <property type="molecule type" value="Genomic_DNA"/>
</dbReference>
<gene>
    <name evidence="1" type="ORF">NBO_7g0059</name>
</gene>
<dbReference type="AlphaFoldDB" id="R0MQR8"/>
<dbReference type="VEuPathDB" id="MicrosporidiaDB:NBO_7g0059"/>
<dbReference type="Proteomes" id="UP000016927">
    <property type="component" value="Unassembled WGS sequence"/>
</dbReference>
<proteinExistence type="predicted"/>
<protein>
    <submittedName>
        <fullName evidence="1">Uncharacterized protein</fullName>
    </submittedName>
</protein>
<organism evidence="1 2">
    <name type="scientific">Nosema bombycis (strain CQ1 / CVCC 102059)</name>
    <name type="common">Microsporidian parasite</name>
    <name type="synonym">Pebrine of silkworm</name>
    <dbReference type="NCBI Taxonomy" id="578461"/>
    <lineage>
        <taxon>Eukaryota</taxon>
        <taxon>Fungi</taxon>
        <taxon>Fungi incertae sedis</taxon>
        <taxon>Microsporidia</taxon>
        <taxon>Nosematidae</taxon>
        <taxon>Nosema</taxon>
    </lineage>
</organism>
<accession>R0MQR8</accession>
<dbReference type="OMA" id="ANINLYF"/>
<evidence type="ECO:0000313" key="2">
    <source>
        <dbReference type="Proteomes" id="UP000016927"/>
    </source>
</evidence>